<accession>A0A4S8R4J7</accession>
<evidence type="ECO:0000313" key="1">
    <source>
        <dbReference type="EMBL" id="THV51642.1"/>
    </source>
</evidence>
<dbReference type="GO" id="GO:0008168">
    <property type="term" value="F:methyltransferase activity"/>
    <property type="evidence" value="ECO:0007669"/>
    <property type="project" value="TreeGrafter"/>
</dbReference>
<dbReference type="Pfam" id="PF13489">
    <property type="entry name" value="Methyltransf_23"/>
    <property type="match status" value="1"/>
</dbReference>
<evidence type="ECO:0000313" key="2">
    <source>
        <dbReference type="Proteomes" id="UP000308671"/>
    </source>
</evidence>
<dbReference type="SUPFAM" id="SSF53335">
    <property type="entry name" value="S-adenosyl-L-methionine-dependent methyltransferases"/>
    <property type="match status" value="1"/>
</dbReference>
<sequence length="320" mass="36958">MASHPESQTVEVDNTYFETVTHHNRHFQQYAIANLSYFQPIDEDELERLRVWHAVLNRVFDNRLLFPTLNRPRRILDCGYGTASWAIDVATQNPGCEVIAIDIYPFQPETVPENLYLQVDDLNNRFTFQAHNFDLVHSRLMSGAIHVNRWAGYLRDMLRVLRPGGWCQLVELHHNAQSDNGSLTEGKFSTHALRQWSTRYNESLNGLKDLRVAPRLPEMMRAAGFVDVEHRMIPLHTCGNFTVVQRAIDPRDFDIGTANRENVQQFLGSIAIYPFAERLEMPIQDVQLLVAQARVEADDPLLKAYFPLYVCIGKKPRSRR</sequence>
<gene>
    <name evidence="1" type="ORF">BGAL_0104g00230</name>
</gene>
<dbReference type="AlphaFoldDB" id="A0A4S8R4J7"/>
<protein>
    <recommendedName>
        <fullName evidence="3">Methyltransferase domain-containing protein</fullName>
    </recommendedName>
</protein>
<name>A0A4S8R4J7_9HELO</name>
<reference evidence="1 2" key="1">
    <citation type="submission" date="2017-12" db="EMBL/GenBank/DDBJ databases">
        <title>Comparative genomics of Botrytis spp.</title>
        <authorList>
            <person name="Valero-Jimenez C.A."/>
            <person name="Tapia P."/>
            <person name="Veloso J."/>
            <person name="Silva-Moreno E."/>
            <person name="Staats M."/>
            <person name="Valdes J.H."/>
            <person name="Van Kan J.A.L."/>
        </authorList>
    </citation>
    <scope>NUCLEOTIDE SEQUENCE [LARGE SCALE GENOMIC DNA]</scope>
    <source>
        <strain evidence="1 2">MUCL435</strain>
    </source>
</reference>
<dbReference type="CDD" id="cd02440">
    <property type="entry name" value="AdoMet_MTases"/>
    <property type="match status" value="1"/>
</dbReference>
<proteinExistence type="predicted"/>
<dbReference type="OrthoDB" id="506498at2759"/>
<comment type="caution">
    <text evidence="1">The sequence shown here is derived from an EMBL/GenBank/DDBJ whole genome shotgun (WGS) entry which is preliminary data.</text>
</comment>
<dbReference type="InterPro" id="IPR029063">
    <property type="entry name" value="SAM-dependent_MTases_sf"/>
</dbReference>
<organism evidence="1 2">
    <name type="scientific">Botrytis galanthina</name>
    <dbReference type="NCBI Taxonomy" id="278940"/>
    <lineage>
        <taxon>Eukaryota</taxon>
        <taxon>Fungi</taxon>
        <taxon>Dikarya</taxon>
        <taxon>Ascomycota</taxon>
        <taxon>Pezizomycotina</taxon>
        <taxon>Leotiomycetes</taxon>
        <taxon>Helotiales</taxon>
        <taxon>Sclerotiniaceae</taxon>
        <taxon>Botrytis</taxon>
    </lineage>
</organism>
<dbReference type="PANTHER" id="PTHR43591">
    <property type="entry name" value="METHYLTRANSFERASE"/>
    <property type="match status" value="1"/>
</dbReference>
<dbReference type="PANTHER" id="PTHR43591:SF24">
    <property type="entry name" value="2-METHOXY-6-POLYPRENYL-1,4-BENZOQUINOL METHYLASE, MITOCHONDRIAL"/>
    <property type="match status" value="1"/>
</dbReference>
<keyword evidence="2" id="KW-1185">Reference proteome</keyword>
<dbReference type="Proteomes" id="UP000308671">
    <property type="component" value="Unassembled WGS sequence"/>
</dbReference>
<evidence type="ECO:0008006" key="3">
    <source>
        <dbReference type="Google" id="ProtNLM"/>
    </source>
</evidence>
<dbReference type="EMBL" id="PQXL01000104">
    <property type="protein sequence ID" value="THV51642.1"/>
    <property type="molecule type" value="Genomic_DNA"/>
</dbReference>
<dbReference type="Gene3D" id="3.40.50.150">
    <property type="entry name" value="Vaccinia Virus protein VP39"/>
    <property type="match status" value="1"/>
</dbReference>